<name>A0A2V1HQQ4_9MICO</name>
<evidence type="ECO:0000313" key="5">
    <source>
        <dbReference type="EMBL" id="PVZ93310.1"/>
    </source>
</evidence>
<organism evidence="5 6">
    <name type="scientific">Amnibacterium flavum</name>
    <dbReference type="NCBI Taxonomy" id="2173173"/>
    <lineage>
        <taxon>Bacteria</taxon>
        <taxon>Bacillati</taxon>
        <taxon>Actinomycetota</taxon>
        <taxon>Actinomycetes</taxon>
        <taxon>Micrococcales</taxon>
        <taxon>Microbacteriaceae</taxon>
        <taxon>Amnibacterium</taxon>
    </lineage>
</organism>
<reference evidence="5 6" key="1">
    <citation type="submission" date="2018-05" db="EMBL/GenBank/DDBJ databases">
        <title>Amnibacterium sp. M8JJ-5, whole genome shotgun sequence.</title>
        <authorList>
            <person name="Tuo L."/>
        </authorList>
    </citation>
    <scope>NUCLEOTIDE SEQUENCE [LARGE SCALE GENOMIC DNA]</scope>
    <source>
        <strain evidence="5 6">M8JJ-5</strain>
    </source>
</reference>
<evidence type="ECO:0000256" key="3">
    <source>
        <dbReference type="ARBA" id="ARBA00023163"/>
    </source>
</evidence>
<protein>
    <recommendedName>
        <fullName evidence="4">Transcriptional regulator LacI/GalR-like sensor domain-containing protein</fullName>
    </recommendedName>
</protein>
<evidence type="ECO:0000313" key="6">
    <source>
        <dbReference type="Proteomes" id="UP000244893"/>
    </source>
</evidence>
<accession>A0A2V1HQQ4</accession>
<keyword evidence="3" id="KW-0804">Transcription</keyword>
<evidence type="ECO:0000256" key="1">
    <source>
        <dbReference type="ARBA" id="ARBA00023015"/>
    </source>
</evidence>
<dbReference type="SUPFAM" id="SSF53822">
    <property type="entry name" value="Periplasmic binding protein-like I"/>
    <property type="match status" value="1"/>
</dbReference>
<keyword evidence="2" id="KW-0238">DNA-binding</keyword>
<dbReference type="GO" id="GO:0003700">
    <property type="term" value="F:DNA-binding transcription factor activity"/>
    <property type="evidence" value="ECO:0007669"/>
    <property type="project" value="TreeGrafter"/>
</dbReference>
<sequence length="204" mass="21683">MPEAVISLGELPKHIRRVLARSGVRRVASMSRGNDGLLLRETSAAEVQVGYLAECGHNRILYVGSTDSSLAAINETRHAAVRRYGDQLGMQVVTTVAAIESDAFAEELKARSEDGFTAAAAYNDEIAFATLGAAHRGGLRIPDELAVIGIDDLPLAAVSYPRLTTVTNEPADMPSRAAFIDSILAGATIQATLLQPRVIVRESA</sequence>
<dbReference type="Pfam" id="PF13377">
    <property type="entry name" value="Peripla_BP_3"/>
    <property type="match status" value="1"/>
</dbReference>
<dbReference type="Proteomes" id="UP000244893">
    <property type="component" value="Unassembled WGS sequence"/>
</dbReference>
<dbReference type="Gene3D" id="3.40.50.2300">
    <property type="match status" value="2"/>
</dbReference>
<dbReference type="AlphaFoldDB" id="A0A2V1HQQ4"/>
<dbReference type="InterPro" id="IPR028082">
    <property type="entry name" value="Peripla_BP_I"/>
</dbReference>
<dbReference type="PANTHER" id="PTHR30146">
    <property type="entry name" value="LACI-RELATED TRANSCRIPTIONAL REPRESSOR"/>
    <property type="match status" value="1"/>
</dbReference>
<dbReference type="GO" id="GO:0000976">
    <property type="term" value="F:transcription cis-regulatory region binding"/>
    <property type="evidence" value="ECO:0007669"/>
    <property type="project" value="TreeGrafter"/>
</dbReference>
<evidence type="ECO:0000259" key="4">
    <source>
        <dbReference type="Pfam" id="PF13377"/>
    </source>
</evidence>
<keyword evidence="1" id="KW-0805">Transcription regulation</keyword>
<gene>
    <name evidence="5" type="ORF">DDQ50_16220</name>
</gene>
<comment type="caution">
    <text evidence="5">The sequence shown here is derived from an EMBL/GenBank/DDBJ whole genome shotgun (WGS) entry which is preliminary data.</text>
</comment>
<proteinExistence type="predicted"/>
<feature type="domain" description="Transcriptional regulator LacI/GalR-like sensor" evidence="4">
    <location>
        <begin position="49"/>
        <end position="203"/>
    </location>
</feature>
<dbReference type="EMBL" id="QEOP01000005">
    <property type="protein sequence ID" value="PVZ93310.1"/>
    <property type="molecule type" value="Genomic_DNA"/>
</dbReference>
<dbReference type="PANTHER" id="PTHR30146:SF155">
    <property type="entry name" value="ALANINE RACEMASE"/>
    <property type="match status" value="1"/>
</dbReference>
<dbReference type="InterPro" id="IPR046335">
    <property type="entry name" value="LacI/GalR-like_sensor"/>
</dbReference>
<keyword evidence="6" id="KW-1185">Reference proteome</keyword>
<evidence type="ECO:0000256" key="2">
    <source>
        <dbReference type="ARBA" id="ARBA00023125"/>
    </source>
</evidence>